<proteinExistence type="predicted"/>
<name>A0ACC0CKC3_9PEZI</name>
<gene>
    <name evidence="1" type="ORF">F4821DRAFT_275642</name>
</gene>
<evidence type="ECO:0000313" key="2">
    <source>
        <dbReference type="Proteomes" id="UP001497680"/>
    </source>
</evidence>
<reference evidence="1 2" key="1">
    <citation type="journal article" date="2022" name="New Phytol.">
        <title>Ecological generalism drives hyperdiversity of secondary metabolite gene clusters in xylarialean endophytes.</title>
        <authorList>
            <person name="Franco M.E.E."/>
            <person name="Wisecaver J.H."/>
            <person name="Arnold A.E."/>
            <person name="Ju Y.M."/>
            <person name="Slot J.C."/>
            <person name="Ahrendt S."/>
            <person name="Moore L.P."/>
            <person name="Eastman K.E."/>
            <person name="Scott K."/>
            <person name="Konkel Z."/>
            <person name="Mondo S.J."/>
            <person name="Kuo A."/>
            <person name="Hayes R.D."/>
            <person name="Haridas S."/>
            <person name="Andreopoulos B."/>
            <person name="Riley R."/>
            <person name="LaButti K."/>
            <person name="Pangilinan J."/>
            <person name="Lipzen A."/>
            <person name="Amirebrahimi M."/>
            <person name="Yan J."/>
            <person name="Adam C."/>
            <person name="Keymanesh K."/>
            <person name="Ng V."/>
            <person name="Louie K."/>
            <person name="Northen T."/>
            <person name="Drula E."/>
            <person name="Henrissat B."/>
            <person name="Hsieh H.M."/>
            <person name="Youens-Clark K."/>
            <person name="Lutzoni F."/>
            <person name="Miadlikowska J."/>
            <person name="Eastwood D.C."/>
            <person name="Hamelin R.C."/>
            <person name="Grigoriev I.V."/>
            <person name="U'Ren J.M."/>
        </authorList>
    </citation>
    <scope>NUCLEOTIDE SEQUENCE [LARGE SCALE GENOMIC DNA]</scope>
    <source>
        <strain evidence="1 2">ER1909</strain>
    </source>
</reference>
<accession>A0ACC0CKC3</accession>
<organism evidence="1 2">
    <name type="scientific">Hypoxylon rubiginosum</name>
    <dbReference type="NCBI Taxonomy" id="110542"/>
    <lineage>
        <taxon>Eukaryota</taxon>
        <taxon>Fungi</taxon>
        <taxon>Dikarya</taxon>
        <taxon>Ascomycota</taxon>
        <taxon>Pezizomycotina</taxon>
        <taxon>Sordariomycetes</taxon>
        <taxon>Xylariomycetidae</taxon>
        <taxon>Xylariales</taxon>
        <taxon>Hypoxylaceae</taxon>
        <taxon>Hypoxylon</taxon>
    </lineage>
</organism>
<dbReference type="Proteomes" id="UP001497680">
    <property type="component" value="Unassembled WGS sequence"/>
</dbReference>
<protein>
    <submittedName>
        <fullName evidence="1">Uncharacterized protein</fullName>
    </submittedName>
</protein>
<sequence length="180" mass="20839">MNGMTLSPHQPVCDIPMDLIDPSLRNDQPLPEPMEGVMATLISPPSPPASTTPDSIKHDEPVCINDSSDLSYAIDCILEMWGRNLFLIKWSDDGSYWWVPRENILDDELLHRFEAEFKGFHLGVKVLGTRRRNGKTEYRVRWKGRPDSEDTWVPERQMSPNLVKEHKPRTKKAKKRKARY</sequence>
<keyword evidence="2" id="KW-1185">Reference proteome</keyword>
<comment type="caution">
    <text evidence="1">The sequence shown here is derived from an EMBL/GenBank/DDBJ whole genome shotgun (WGS) entry which is preliminary data.</text>
</comment>
<evidence type="ECO:0000313" key="1">
    <source>
        <dbReference type="EMBL" id="KAI6080812.1"/>
    </source>
</evidence>
<dbReference type="EMBL" id="MU394421">
    <property type="protein sequence ID" value="KAI6080812.1"/>
    <property type="molecule type" value="Genomic_DNA"/>
</dbReference>